<dbReference type="InterPro" id="IPR000073">
    <property type="entry name" value="AB_hydrolase_1"/>
</dbReference>
<dbReference type="SUPFAM" id="SSF53474">
    <property type="entry name" value="alpha/beta-Hydrolases"/>
    <property type="match status" value="1"/>
</dbReference>
<name>A0A3E2H1U6_SCYLI</name>
<sequence length="350" mass="39498">MAYPHSTYTTARALTYTYIHILPQFPNTQYILFLHGFPSTSHDWRHQISFFVAKGYGILAPDLLGFGETSKPSELEMYRGEGMARDIVEIMVLEGVGVVVGVAHDWGSFLLSRLANYHPERFSAYAFIDHGYIAPGRSLTTAVIQHVNSQMQANLGFSIFGYFLFFNEEDAPKLLDGHSESVESLFFTTDNEINKKYKGAPGGFRTWLTEGKTADLPAYLTSEVKFLAVMHGVSKLAYMEQDHKHYQHAFSLEKGGYGPGINWYRASLRNINEEDEKKIPTSAHTLTHPTLLIASTGYIITVTANFSEQMRPLVPDLKVESVNGGHWLQLEKADEVNKILEEFMTEKRLV</sequence>
<proteinExistence type="inferred from homology"/>
<protein>
    <recommendedName>
        <fullName evidence="3">AB hydrolase-1 domain-containing protein</fullName>
    </recommendedName>
</protein>
<feature type="domain" description="AB hydrolase-1" evidence="3">
    <location>
        <begin position="31"/>
        <end position="333"/>
    </location>
</feature>
<gene>
    <name evidence="4" type="ORF">B7463_g9048</name>
</gene>
<accession>A0A3E2H1U6</accession>
<dbReference type="AlphaFoldDB" id="A0A3E2H1U6"/>
<dbReference type="OMA" id="PVYFAAC"/>
<evidence type="ECO:0000256" key="1">
    <source>
        <dbReference type="ARBA" id="ARBA00022801"/>
    </source>
</evidence>
<comment type="caution">
    <text evidence="4">The sequence shown here is derived from an EMBL/GenBank/DDBJ whole genome shotgun (WGS) entry which is preliminary data.</text>
</comment>
<dbReference type="PANTHER" id="PTHR43329">
    <property type="entry name" value="EPOXIDE HYDROLASE"/>
    <property type="match status" value="1"/>
</dbReference>
<dbReference type="InterPro" id="IPR029058">
    <property type="entry name" value="AB_hydrolase_fold"/>
</dbReference>
<evidence type="ECO:0000313" key="4">
    <source>
        <dbReference type="EMBL" id="RFU27301.1"/>
    </source>
</evidence>
<dbReference type="Gene3D" id="3.40.50.1820">
    <property type="entry name" value="alpha/beta hydrolase"/>
    <property type="match status" value="1"/>
</dbReference>
<reference evidence="4 5" key="1">
    <citation type="submission" date="2018-05" db="EMBL/GenBank/DDBJ databases">
        <title>Draft genome sequence of Scytalidium lignicola DSM 105466, a ubiquitous saprotrophic fungus.</title>
        <authorList>
            <person name="Buettner E."/>
            <person name="Gebauer A.M."/>
            <person name="Hofrichter M."/>
            <person name="Liers C."/>
            <person name="Kellner H."/>
        </authorList>
    </citation>
    <scope>NUCLEOTIDE SEQUENCE [LARGE SCALE GENOMIC DNA]</scope>
    <source>
        <strain evidence="4 5">DSM 105466</strain>
    </source>
</reference>
<dbReference type="PRINTS" id="PR00412">
    <property type="entry name" value="EPOXHYDRLASE"/>
</dbReference>
<feature type="non-terminal residue" evidence="4">
    <location>
        <position position="350"/>
    </location>
</feature>
<organism evidence="4 5">
    <name type="scientific">Scytalidium lignicola</name>
    <name type="common">Hyphomycete</name>
    <dbReference type="NCBI Taxonomy" id="5539"/>
    <lineage>
        <taxon>Eukaryota</taxon>
        <taxon>Fungi</taxon>
        <taxon>Dikarya</taxon>
        <taxon>Ascomycota</taxon>
        <taxon>Pezizomycotina</taxon>
        <taxon>Leotiomycetes</taxon>
        <taxon>Leotiomycetes incertae sedis</taxon>
        <taxon>Scytalidium</taxon>
    </lineage>
</organism>
<keyword evidence="1" id="KW-0378">Hydrolase</keyword>
<dbReference type="Proteomes" id="UP000258309">
    <property type="component" value="Unassembled WGS sequence"/>
</dbReference>
<comment type="similarity">
    <text evidence="2">Belongs to the AB hydrolase superfamily. Epoxide hydrolase family.</text>
</comment>
<evidence type="ECO:0000259" key="3">
    <source>
        <dbReference type="Pfam" id="PF00561"/>
    </source>
</evidence>
<dbReference type="STRING" id="5539.A0A3E2H1U6"/>
<dbReference type="Pfam" id="PF00561">
    <property type="entry name" value="Abhydrolase_1"/>
    <property type="match status" value="1"/>
</dbReference>
<dbReference type="GO" id="GO:0016787">
    <property type="term" value="F:hydrolase activity"/>
    <property type="evidence" value="ECO:0007669"/>
    <property type="project" value="UniProtKB-KW"/>
</dbReference>
<dbReference type="EMBL" id="NCSJ02000213">
    <property type="protein sequence ID" value="RFU27301.1"/>
    <property type="molecule type" value="Genomic_DNA"/>
</dbReference>
<feature type="non-terminal residue" evidence="4">
    <location>
        <position position="1"/>
    </location>
</feature>
<keyword evidence="5" id="KW-1185">Reference proteome</keyword>
<dbReference type="OrthoDB" id="284184at2759"/>
<evidence type="ECO:0000256" key="2">
    <source>
        <dbReference type="ARBA" id="ARBA00038334"/>
    </source>
</evidence>
<dbReference type="InterPro" id="IPR000639">
    <property type="entry name" value="Epox_hydrolase-like"/>
</dbReference>
<evidence type="ECO:0000313" key="5">
    <source>
        <dbReference type="Proteomes" id="UP000258309"/>
    </source>
</evidence>